<feature type="binding site" evidence="6">
    <location>
        <position position="221"/>
    </location>
    <ligand>
        <name>substrate</name>
    </ligand>
</feature>
<dbReference type="PANTHER" id="PTHR43330:SF27">
    <property type="entry name" value="METHIONINE AMINOPEPTIDASE"/>
    <property type="match status" value="1"/>
</dbReference>
<feature type="binding site" evidence="6">
    <location>
        <position position="279"/>
    </location>
    <ligand>
        <name>a divalent metal cation</name>
        <dbReference type="ChEBI" id="CHEBI:60240"/>
        <label>2</label>
        <note>catalytic</note>
    </ligand>
</feature>
<feature type="binding site" evidence="6">
    <location>
        <position position="139"/>
    </location>
    <ligand>
        <name>a divalent metal cation</name>
        <dbReference type="ChEBI" id="CHEBI:60240"/>
        <label>1</label>
    </ligand>
</feature>
<feature type="binding site" evidence="6">
    <location>
        <position position="279"/>
    </location>
    <ligand>
        <name>a divalent metal cation</name>
        <dbReference type="ChEBI" id="CHEBI:60240"/>
        <label>1</label>
    </ligand>
</feature>
<evidence type="ECO:0000256" key="4">
    <source>
        <dbReference type="ARBA" id="ARBA00022723"/>
    </source>
</evidence>
<feature type="domain" description="Peptidase M24" evidence="8">
    <location>
        <begin position="52"/>
        <end position="286"/>
    </location>
</feature>
<evidence type="ECO:0000256" key="2">
    <source>
        <dbReference type="ARBA" id="ARBA00022438"/>
    </source>
</evidence>
<proteinExistence type="inferred from homology"/>
<evidence type="ECO:0000313" key="10">
    <source>
        <dbReference type="Proteomes" id="UP000271868"/>
    </source>
</evidence>
<protein>
    <recommendedName>
        <fullName evidence="6 7">Methionine aminopeptidase</fullName>
        <shortName evidence="6">MAP</shortName>
        <shortName evidence="6">MetAP</shortName>
        <ecNumber evidence="6 7">3.4.11.18</ecNumber>
    </recommendedName>
    <alternativeName>
        <fullName evidence="6">Peptidase M</fullName>
    </alternativeName>
</protein>
<dbReference type="GO" id="GO:0005829">
    <property type="term" value="C:cytosol"/>
    <property type="evidence" value="ECO:0007669"/>
    <property type="project" value="TreeGrafter"/>
</dbReference>
<dbReference type="NCBIfam" id="TIGR00500">
    <property type="entry name" value="met_pdase_I"/>
    <property type="match status" value="1"/>
</dbReference>
<evidence type="ECO:0000256" key="3">
    <source>
        <dbReference type="ARBA" id="ARBA00022670"/>
    </source>
</evidence>
<dbReference type="InterPro" id="IPR002467">
    <property type="entry name" value="Pept_M24A_MAP1"/>
</dbReference>
<dbReference type="Pfam" id="PF00557">
    <property type="entry name" value="Peptidase_M24"/>
    <property type="match status" value="1"/>
</dbReference>
<dbReference type="PRINTS" id="PR00599">
    <property type="entry name" value="MAPEPTIDASE"/>
</dbReference>
<dbReference type="PANTHER" id="PTHR43330">
    <property type="entry name" value="METHIONINE AMINOPEPTIDASE"/>
    <property type="match status" value="1"/>
</dbReference>
<dbReference type="InterPro" id="IPR000994">
    <property type="entry name" value="Pept_M24"/>
</dbReference>
<feature type="binding site" evidence="6">
    <location>
        <position position="151"/>
    </location>
    <ligand>
        <name>a divalent metal cation</name>
        <dbReference type="ChEBI" id="CHEBI:60240"/>
        <label>1</label>
    </ligand>
</feature>
<dbReference type="EMBL" id="RJVL01000006">
    <property type="protein sequence ID" value="ROR41370.1"/>
    <property type="molecule type" value="Genomic_DNA"/>
</dbReference>
<evidence type="ECO:0000256" key="6">
    <source>
        <dbReference type="HAMAP-Rule" id="MF_01974"/>
    </source>
</evidence>
<dbReference type="Proteomes" id="UP000271868">
    <property type="component" value="Unassembled WGS sequence"/>
</dbReference>
<keyword evidence="4 6" id="KW-0479">Metal-binding</keyword>
<comment type="catalytic activity">
    <reaction evidence="6 7">
        <text>Release of N-terminal amino acids, preferentially methionine, from peptides and arylamides.</text>
        <dbReference type="EC" id="3.4.11.18"/>
    </reaction>
</comment>
<gene>
    <name evidence="6" type="primary">map</name>
    <name evidence="9" type="ORF">EDC60_2649</name>
</gene>
<feature type="binding site" evidence="6">
    <location>
        <position position="214"/>
    </location>
    <ligand>
        <name>a divalent metal cation</name>
        <dbReference type="ChEBI" id="CHEBI:60240"/>
        <label>2</label>
        <note>catalytic</note>
    </ligand>
</feature>
<dbReference type="EC" id="3.4.11.18" evidence="6 7"/>
<evidence type="ECO:0000256" key="5">
    <source>
        <dbReference type="ARBA" id="ARBA00022801"/>
    </source>
</evidence>
<name>A0AAX1WSM4_9BURK</name>
<feature type="binding site" evidence="6">
    <location>
        <position position="122"/>
    </location>
    <ligand>
        <name>substrate</name>
    </ligand>
</feature>
<dbReference type="GO" id="GO:0004239">
    <property type="term" value="F:initiator methionyl aminopeptidase activity"/>
    <property type="evidence" value="ECO:0007669"/>
    <property type="project" value="UniProtKB-UniRule"/>
</dbReference>
<dbReference type="Gene3D" id="3.90.230.10">
    <property type="entry name" value="Creatinase/methionine aminopeptidase superfamily"/>
    <property type="match status" value="1"/>
</dbReference>
<comment type="similarity">
    <text evidence="6">Belongs to the peptidase M24A family. Methionine aminopeptidase type 1 subfamily.</text>
</comment>
<reference evidence="9 10" key="1">
    <citation type="submission" date="2018-11" db="EMBL/GenBank/DDBJ databases">
        <title>Genomic Encyclopedia of Type Strains, Phase IV (KMG-IV): sequencing the most valuable type-strain genomes for metagenomic binning, comparative biology and taxonomic classification.</title>
        <authorList>
            <person name="Goeker M."/>
        </authorList>
    </citation>
    <scope>NUCLEOTIDE SEQUENCE [LARGE SCALE GENOMIC DNA]</scope>
    <source>
        <strain evidence="9 10">DSM 15985</strain>
    </source>
</reference>
<keyword evidence="3 6" id="KW-0645">Protease</keyword>
<comment type="subunit">
    <text evidence="6">Monomer.</text>
</comment>
<evidence type="ECO:0000259" key="8">
    <source>
        <dbReference type="Pfam" id="PF00557"/>
    </source>
</evidence>
<dbReference type="GO" id="GO:0046872">
    <property type="term" value="F:metal ion binding"/>
    <property type="evidence" value="ECO:0007669"/>
    <property type="project" value="UniProtKB-UniRule"/>
</dbReference>
<organism evidence="9 10">
    <name type="scientific">Diaphorobacter nitroreducens</name>
    <dbReference type="NCBI Taxonomy" id="164759"/>
    <lineage>
        <taxon>Bacteria</taxon>
        <taxon>Pseudomonadati</taxon>
        <taxon>Pseudomonadota</taxon>
        <taxon>Betaproteobacteria</taxon>
        <taxon>Burkholderiales</taxon>
        <taxon>Comamonadaceae</taxon>
        <taxon>Diaphorobacter</taxon>
    </lineage>
</organism>
<dbReference type="AlphaFoldDB" id="A0AAX1WSM4"/>
<dbReference type="GO" id="GO:0070006">
    <property type="term" value="F:metalloaminopeptidase activity"/>
    <property type="evidence" value="ECO:0007669"/>
    <property type="project" value="UniProtKB-UniRule"/>
</dbReference>
<comment type="caution">
    <text evidence="9">The sequence shown here is derived from an EMBL/GenBank/DDBJ whole genome shotgun (WGS) entry which is preliminary data.</text>
</comment>
<evidence type="ECO:0000256" key="7">
    <source>
        <dbReference type="RuleBase" id="RU003653"/>
    </source>
</evidence>
<dbReference type="SUPFAM" id="SSF55920">
    <property type="entry name" value="Creatinase/aminopeptidase"/>
    <property type="match status" value="1"/>
</dbReference>
<evidence type="ECO:0000256" key="1">
    <source>
        <dbReference type="ARBA" id="ARBA00002521"/>
    </source>
</evidence>
<sequence length="310" mass="33451">MGPPRRQRVLVGARYFSPRHPPLPAPRPQGAKADGIICAMSITIKDAQGIAGMREACRLASEVLDYIAPHIKPGITTAEIDRLGAECMAAQGTVSATIGYQPPGYPPYPGHLCTSVNHVVCHGIPNDKPLKKGDIVNVDVTVITKDGWYGDNSRMYLIGECSIAAKRLSQLTFESMWLGIQQVKPGARLGDIGHAIQKFAEGHGLSVVREFCGHGIGQKFHEDPQVLHYGRPGTGEELVPGMTFTIEPMLNLGKRDIKELGKDGWTIITKDHSLSAQWEHTVLVTETGYDVLTLSAGSPALPAFVTATTT</sequence>
<keyword evidence="5 6" id="KW-0378">Hydrolase</keyword>
<dbReference type="InterPro" id="IPR036005">
    <property type="entry name" value="Creatinase/aminopeptidase-like"/>
</dbReference>
<keyword evidence="10" id="KW-1185">Reference proteome</keyword>
<dbReference type="PROSITE" id="PS00680">
    <property type="entry name" value="MAP_1"/>
    <property type="match status" value="1"/>
</dbReference>
<dbReference type="InterPro" id="IPR001714">
    <property type="entry name" value="Pept_M24_MAP"/>
</dbReference>
<dbReference type="GO" id="GO:0006508">
    <property type="term" value="P:proteolysis"/>
    <property type="evidence" value="ECO:0007669"/>
    <property type="project" value="UniProtKB-KW"/>
</dbReference>
<feature type="binding site" evidence="6">
    <location>
        <position position="247"/>
    </location>
    <ligand>
        <name>a divalent metal cation</name>
        <dbReference type="ChEBI" id="CHEBI:60240"/>
        <label>2</label>
        <note>catalytic</note>
    </ligand>
</feature>
<feature type="binding site" evidence="6">
    <location>
        <position position="151"/>
    </location>
    <ligand>
        <name>a divalent metal cation</name>
        <dbReference type="ChEBI" id="CHEBI:60240"/>
        <label>2</label>
        <note>catalytic</note>
    </ligand>
</feature>
<accession>A0AAX1WSM4</accession>
<evidence type="ECO:0000313" key="9">
    <source>
        <dbReference type="EMBL" id="ROR41370.1"/>
    </source>
</evidence>
<keyword evidence="2 6" id="KW-0031">Aminopeptidase</keyword>
<comment type="cofactor">
    <cofactor evidence="6">
        <name>Co(2+)</name>
        <dbReference type="ChEBI" id="CHEBI:48828"/>
    </cofactor>
    <cofactor evidence="6">
        <name>Zn(2+)</name>
        <dbReference type="ChEBI" id="CHEBI:29105"/>
    </cofactor>
    <cofactor evidence="6">
        <name>Mn(2+)</name>
        <dbReference type="ChEBI" id="CHEBI:29035"/>
    </cofactor>
    <cofactor evidence="6">
        <name>Fe(2+)</name>
        <dbReference type="ChEBI" id="CHEBI:29033"/>
    </cofactor>
    <text evidence="6">Binds 2 divalent metal cations per subunit. Has a high-affinity and a low affinity metal-binding site. The true nature of the physiological cofactor is under debate. The enzyme is active with cobalt, zinc, manganese or divalent iron ions. Most likely, methionine aminopeptidases function as mononuclear Fe(2+)-metalloproteases under physiological conditions, and the catalytically relevant metal-binding site has been assigned to the histidine-containing high-affinity site.</text>
</comment>
<dbReference type="HAMAP" id="MF_01974">
    <property type="entry name" value="MetAP_1"/>
    <property type="match status" value="1"/>
</dbReference>
<dbReference type="CDD" id="cd01086">
    <property type="entry name" value="MetAP1"/>
    <property type="match status" value="1"/>
</dbReference>
<comment type="function">
    <text evidence="1 6">Removes the N-terminal methionine from nascent proteins. The N-terminal methionine is often cleaved when the second residue in the primary sequence is small and uncharged (Met-Ala-, Cys, Gly, Pro, Ser, Thr, or Val). Requires deformylation of the N(alpha)-formylated initiator methionine before it can be hydrolyzed.</text>
</comment>